<comment type="caution">
    <text evidence="8">The sequence shown here is derived from an EMBL/GenBank/DDBJ whole genome shotgun (WGS) entry which is preliminary data.</text>
</comment>
<dbReference type="OrthoDB" id="10262857at2759"/>
<evidence type="ECO:0008006" key="10">
    <source>
        <dbReference type="Google" id="ProtNLM"/>
    </source>
</evidence>
<keyword evidence="5" id="KW-0256">Endoplasmic reticulum</keyword>
<gene>
    <name evidence="8" type="ORF">AFUS01_LOCUS20713</name>
</gene>
<accession>A0A8J2K3I2</accession>
<proteinExistence type="inferred from homology"/>
<dbReference type="GO" id="GO:0016236">
    <property type="term" value="P:macroautophagy"/>
    <property type="evidence" value="ECO:0007669"/>
    <property type="project" value="UniProtKB-ARBA"/>
</dbReference>
<evidence type="ECO:0000256" key="6">
    <source>
        <dbReference type="ARBA" id="ARBA00022892"/>
    </source>
</evidence>
<keyword evidence="4" id="KW-0813">Transport</keyword>
<comment type="subcellular location">
    <subcellularLocation>
        <location evidence="2">Endoplasmic reticulum</location>
    </subcellularLocation>
    <subcellularLocation>
        <location evidence="1">Golgi apparatus</location>
        <location evidence="1">cis-Golgi network</location>
    </subcellularLocation>
</comment>
<dbReference type="Pfam" id="PF04051">
    <property type="entry name" value="TRAPP"/>
    <property type="match status" value="1"/>
</dbReference>
<dbReference type="GO" id="GO:0005794">
    <property type="term" value="C:Golgi apparatus"/>
    <property type="evidence" value="ECO:0007669"/>
    <property type="project" value="UniProtKB-SubCell"/>
</dbReference>
<evidence type="ECO:0000313" key="8">
    <source>
        <dbReference type="EMBL" id="CAG7732180.1"/>
    </source>
</evidence>
<evidence type="ECO:0000256" key="3">
    <source>
        <dbReference type="ARBA" id="ARBA00006218"/>
    </source>
</evidence>
<organism evidence="8 9">
    <name type="scientific">Allacma fusca</name>
    <dbReference type="NCBI Taxonomy" id="39272"/>
    <lineage>
        <taxon>Eukaryota</taxon>
        <taxon>Metazoa</taxon>
        <taxon>Ecdysozoa</taxon>
        <taxon>Arthropoda</taxon>
        <taxon>Hexapoda</taxon>
        <taxon>Collembola</taxon>
        <taxon>Symphypleona</taxon>
        <taxon>Sminthuridae</taxon>
        <taxon>Allacma</taxon>
    </lineage>
</organism>
<dbReference type="InterPro" id="IPR016721">
    <property type="entry name" value="Bet3"/>
</dbReference>
<dbReference type="GO" id="GO:0030008">
    <property type="term" value="C:TRAPP complex"/>
    <property type="evidence" value="ECO:0007669"/>
    <property type="project" value="InterPro"/>
</dbReference>
<dbReference type="GO" id="GO:0048193">
    <property type="term" value="P:Golgi vesicle transport"/>
    <property type="evidence" value="ECO:0007669"/>
    <property type="project" value="InterPro"/>
</dbReference>
<keyword evidence="6" id="KW-0931">ER-Golgi transport</keyword>
<evidence type="ECO:0000313" key="9">
    <source>
        <dbReference type="Proteomes" id="UP000708208"/>
    </source>
</evidence>
<dbReference type="CDD" id="cd14942">
    <property type="entry name" value="TRAPPC3_bet3"/>
    <property type="match status" value="1"/>
</dbReference>
<reference evidence="8" key="1">
    <citation type="submission" date="2021-06" db="EMBL/GenBank/DDBJ databases">
        <authorList>
            <person name="Hodson N. C."/>
            <person name="Mongue J. A."/>
            <person name="Jaron S. K."/>
        </authorList>
    </citation>
    <scope>NUCLEOTIDE SEQUENCE</scope>
</reference>
<dbReference type="Proteomes" id="UP000708208">
    <property type="component" value="Unassembled WGS sequence"/>
</dbReference>
<dbReference type="PANTHER" id="PTHR13048">
    <property type="entry name" value="TRAFFICKING PROTEIN PARTICLE COMPLEX SUBUNIT 3"/>
    <property type="match status" value="1"/>
</dbReference>
<dbReference type="InterPro" id="IPR007194">
    <property type="entry name" value="TRAPP_component"/>
</dbReference>
<dbReference type="EMBL" id="CAJVCH010226174">
    <property type="protein sequence ID" value="CAG7732180.1"/>
    <property type="molecule type" value="Genomic_DNA"/>
</dbReference>
<evidence type="ECO:0000256" key="5">
    <source>
        <dbReference type="ARBA" id="ARBA00022824"/>
    </source>
</evidence>
<dbReference type="AlphaFoldDB" id="A0A8J2K3I2"/>
<comment type="similarity">
    <text evidence="3">Belongs to the TRAPP small subunits family. BET3 subfamily.</text>
</comment>
<evidence type="ECO:0000256" key="7">
    <source>
        <dbReference type="ARBA" id="ARBA00023034"/>
    </source>
</evidence>
<evidence type="ECO:0000256" key="4">
    <source>
        <dbReference type="ARBA" id="ARBA00022448"/>
    </source>
</evidence>
<dbReference type="GO" id="GO:0005783">
    <property type="term" value="C:endoplasmic reticulum"/>
    <property type="evidence" value="ECO:0007669"/>
    <property type="project" value="UniProtKB-SubCell"/>
</dbReference>
<keyword evidence="9" id="KW-1185">Reference proteome</keyword>
<evidence type="ECO:0000256" key="1">
    <source>
        <dbReference type="ARBA" id="ARBA00004222"/>
    </source>
</evidence>
<keyword evidence="7" id="KW-0333">Golgi apparatus</keyword>
<evidence type="ECO:0000256" key="2">
    <source>
        <dbReference type="ARBA" id="ARBA00004240"/>
    </source>
</evidence>
<protein>
    <recommendedName>
        <fullName evidence="10">Trafficking protein particle complex subunit</fullName>
    </recommendedName>
</protein>
<dbReference type="FunFam" id="3.30.1380.20:FF:000001">
    <property type="entry name" value="Trafficking protein particle complex subunit BET3"/>
    <property type="match status" value="1"/>
</dbReference>
<sequence>MVKQVRQISGVSCTVQLSKRILSDRIVAGTVRIHGPNFFWLKRRSQLDNARKMSRQTARIADPKKVNSELFTLTYGALVSQLVRDYESVDDVNKHLERIGYNIGIRLIEDFLARTNFPRCHDMRDAADKIQQAFKLYLGLSPGISNWSNGNEEFSLTFESTPFAEFVELPDSCSNLKYGNILPGVVRGACEMVQMEVQSWIIQDTLKGDNITELRIRFIKKLEDAIPAGED</sequence>
<name>A0A8J2K3I2_9HEXA</name>